<organism evidence="2 3">
    <name type="scientific">Rhizopus delemar</name>
    <dbReference type="NCBI Taxonomy" id="936053"/>
    <lineage>
        <taxon>Eukaryota</taxon>
        <taxon>Fungi</taxon>
        <taxon>Fungi incertae sedis</taxon>
        <taxon>Mucoromycota</taxon>
        <taxon>Mucoromycotina</taxon>
        <taxon>Mucoromycetes</taxon>
        <taxon>Mucorales</taxon>
        <taxon>Mucorineae</taxon>
        <taxon>Rhizopodaceae</taxon>
        <taxon>Rhizopus</taxon>
    </lineage>
</organism>
<name>A0A9P6XLD7_9FUNG</name>
<feature type="compositionally biased region" description="Pro residues" evidence="1">
    <location>
        <begin position="1"/>
        <end position="10"/>
    </location>
</feature>
<comment type="caution">
    <text evidence="2">The sequence shown here is derived from an EMBL/GenBank/DDBJ whole genome shotgun (WGS) entry which is preliminary data.</text>
</comment>
<dbReference type="AlphaFoldDB" id="A0A9P6XLD7"/>
<evidence type="ECO:0000313" key="3">
    <source>
        <dbReference type="Proteomes" id="UP000740926"/>
    </source>
</evidence>
<feature type="region of interest" description="Disordered" evidence="1">
    <location>
        <begin position="1"/>
        <end position="20"/>
    </location>
</feature>
<accession>A0A9P6XLD7</accession>
<proteinExistence type="predicted"/>
<gene>
    <name evidence="2" type="ORF">G6F50_018709</name>
</gene>
<evidence type="ECO:0000313" key="2">
    <source>
        <dbReference type="EMBL" id="KAG1521955.1"/>
    </source>
</evidence>
<protein>
    <submittedName>
        <fullName evidence="2">Uncharacterized protein</fullName>
    </submittedName>
</protein>
<dbReference type="EMBL" id="JAANIU010024208">
    <property type="protein sequence ID" value="KAG1521955.1"/>
    <property type="molecule type" value="Genomic_DNA"/>
</dbReference>
<sequence>MSGVPPPPAHATPASRMRGPIHAAPAPLSARVVFSILVRVAHQVAELQILLPVVAQLASDVREGWEI</sequence>
<keyword evidence="3" id="KW-1185">Reference proteome</keyword>
<reference evidence="2 3" key="1">
    <citation type="journal article" date="2020" name="Microb. Genom.">
        <title>Genetic diversity of clinical and environmental Mucorales isolates obtained from an investigation of mucormycosis cases among solid organ transplant recipients.</title>
        <authorList>
            <person name="Nguyen M.H."/>
            <person name="Kaul D."/>
            <person name="Muto C."/>
            <person name="Cheng S.J."/>
            <person name="Richter R.A."/>
            <person name="Bruno V.M."/>
            <person name="Liu G."/>
            <person name="Beyhan S."/>
            <person name="Sundermann A.J."/>
            <person name="Mounaud S."/>
            <person name="Pasculle A.W."/>
            <person name="Nierman W.C."/>
            <person name="Driscoll E."/>
            <person name="Cumbie R."/>
            <person name="Clancy C.J."/>
            <person name="Dupont C.L."/>
        </authorList>
    </citation>
    <scope>NUCLEOTIDE SEQUENCE [LARGE SCALE GENOMIC DNA]</scope>
    <source>
        <strain evidence="2 3">GL24</strain>
    </source>
</reference>
<dbReference type="Proteomes" id="UP000740926">
    <property type="component" value="Unassembled WGS sequence"/>
</dbReference>
<evidence type="ECO:0000256" key="1">
    <source>
        <dbReference type="SAM" id="MobiDB-lite"/>
    </source>
</evidence>